<dbReference type="InterPro" id="IPR050266">
    <property type="entry name" value="AB_hydrolase_sf"/>
</dbReference>
<sequence>MKFLLLFVLLCLLSVSLAGKPSKVEEKCLSVESRHDDSQFVPEASLFVRIAGKKKGEQPTIVLIHGTSGSNEYMRCVQDQLSKDFFTVSIDLRGQGLSEQTPPEQVRYTHEVFADDIHEVLKKLRISSNIVWVGVSLGGSIGLVYIDKYPGEVSHFMPLSAGPGLYRVPDCAKEVDCIEGSTCPICWENSIPVGGNPTTLFPETCQDELILAKEKVAQNQQRASAIVGSSIIPYSWTEDLRPLLTSVKIPTLIGYGSFDPLQPGGGSSKFMHEEIDNSILVKFVGKGHLMTITDPSNVVALTHTLLNQNFLSDQLTVFDRGCDVCDEVKPTNMTSICSSRNCNQQL</sequence>
<dbReference type="InterPro" id="IPR029058">
    <property type="entry name" value="AB_hydrolase_fold"/>
</dbReference>
<dbReference type="KEGG" id="vg:18266317"/>
<dbReference type="InterPro" id="IPR000073">
    <property type="entry name" value="AB_hydrolase_1"/>
</dbReference>
<dbReference type="EMBL" id="KF740664">
    <property type="protein sequence ID" value="AHH01856.1"/>
    <property type="molecule type" value="Genomic_DNA"/>
</dbReference>
<dbReference type="GeneID" id="18266317"/>
<dbReference type="Proteomes" id="UP000202176">
    <property type="component" value="Segment"/>
</dbReference>
<keyword evidence="1 3" id="KW-0378">Hydrolase</keyword>
<dbReference type="PANTHER" id="PTHR43798">
    <property type="entry name" value="MONOACYLGLYCEROL LIPASE"/>
    <property type="match status" value="1"/>
</dbReference>
<organism evidence="3 4">
    <name type="scientific">Pithovirus sibericum</name>
    <dbReference type="NCBI Taxonomy" id="1450746"/>
    <lineage>
        <taxon>Viruses</taxon>
        <taxon>Pithoviruses</taxon>
        <taxon>Orthopithovirinae</taxon>
        <taxon>Alphapithovirus</taxon>
        <taxon>Alphapithovirus sibericum</taxon>
    </lineage>
</organism>
<feature type="domain" description="AB hydrolase-1" evidence="2">
    <location>
        <begin position="59"/>
        <end position="161"/>
    </location>
</feature>
<dbReference type="GO" id="GO:0016020">
    <property type="term" value="C:membrane"/>
    <property type="evidence" value="ECO:0007669"/>
    <property type="project" value="TreeGrafter"/>
</dbReference>
<reference evidence="3 4" key="1">
    <citation type="journal article" date="2014" name="Proc. Natl. Acad. Sci. U.S.A.">
        <title>Thirty-thousand-year-old distant relative of giant icosahedral DNA viruses with a pandoravirus morphology.</title>
        <authorList>
            <person name="Legendre M."/>
            <person name="Bartoli J."/>
            <person name="Shmakova L."/>
            <person name="Jeudy S."/>
            <person name="Labadie K."/>
            <person name="Adrait A."/>
            <person name="Lescot M."/>
            <person name="Poirot O."/>
            <person name="Bertaux L."/>
            <person name="Bruley C."/>
            <person name="Coute Y."/>
            <person name="Rivkina E."/>
            <person name="Abergel C."/>
            <person name="Claverie J.M."/>
        </authorList>
    </citation>
    <scope>NUCLEOTIDE SEQUENCE [LARGE SCALE GENOMIC DNA]</scope>
    <source>
        <strain evidence="3">P1084-T</strain>
    </source>
</reference>
<dbReference type="OrthoDB" id="18423at10239"/>
<evidence type="ECO:0000313" key="3">
    <source>
        <dbReference type="EMBL" id="AHH01856.1"/>
    </source>
</evidence>
<keyword evidence="4" id="KW-1185">Reference proteome</keyword>
<name>W5S556_9VIRU</name>
<dbReference type="GO" id="GO:0016787">
    <property type="term" value="F:hydrolase activity"/>
    <property type="evidence" value="ECO:0007669"/>
    <property type="project" value="UniProtKB-KW"/>
</dbReference>
<protein>
    <submittedName>
        <fullName evidence="3">Alpha/beta hydrolase</fullName>
    </submittedName>
</protein>
<dbReference type="SUPFAM" id="SSF53474">
    <property type="entry name" value="alpha/beta-Hydrolases"/>
    <property type="match status" value="1"/>
</dbReference>
<accession>W5S556</accession>
<proteinExistence type="predicted"/>
<dbReference type="Gene3D" id="3.40.50.1820">
    <property type="entry name" value="alpha/beta hydrolase"/>
    <property type="match status" value="1"/>
</dbReference>
<dbReference type="PANTHER" id="PTHR43798:SF31">
    <property type="entry name" value="AB HYDROLASE SUPERFAMILY PROTEIN YCLE"/>
    <property type="match status" value="1"/>
</dbReference>
<dbReference type="RefSeq" id="YP_009001191.1">
    <property type="nucleotide sequence ID" value="NC_023423.1"/>
</dbReference>
<dbReference type="Pfam" id="PF00561">
    <property type="entry name" value="Abhydrolase_1"/>
    <property type="match status" value="1"/>
</dbReference>
<evidence type="ECO:0000313" key="4">
    <source>
        <dbReference type="Proteomes" id="UP000202176"/>
    </source>
</evidence>
<gene>
    <name evidence="3" type="ORF">pv_289</name>
</gene>
<evidence type="ECO:0000256" key="1">
    <source>
        <dbReference type="ARBA" id="ARBA00022801"/>
    </source>
</evidence>
<evidence type="ECO:0000259" key="2">
    <source>
        <dbReference type="Pfam" id="PF00561"/>
    </source>
</evidence>